<name>A0AAV4V3T9_CAEEX</name>
<dbReference type="AlphaFoldDB" id="A0AAV4V3T9"/>
<comment type="caution">
    <text evidence="2">The sequence shown here is derived from an EMBL/GenBank/DDBJ whole genome shotgun (WGS) entry which is preliminary data.</text>
</comment>
<feature type="signal peptide" evidence="1">
    <location>
        <begin position="1"/>
        <end position="20"/>
    </location>
</feature>
<evidence type="ECO:0000313" key="2">
    <source>
        <dbReference type="EMBL" id="GIY64458.1"/>
    </source>
</evidence>
<keyword evidence="3" id="KW-1185">Reference proteome</keyword>
<dbReference type="Proteomes" id="UP001054945">
    <property type="component" value="Unassembled WGS sequence"/>
</dbReference>
<accession>A0AAV4V3T9</accession>
<evidence type="ECO:0000256" key="1">
    <source>
        <dbReference type="SAM" id="SignalP"/>
    </source>
</evidence>
<keyword evidence="1" id="KW-0732">Signal</keyword>
<evidence type="ECO:0000313" key="3">
    <source>
        <dbReference type="Proteomes" id="UP001054945"/>
    </source>
</evidence>
<protein>
    <submittedName>
        <fullName evidence="2">Uncharacterized protein</fullName>
    </submittedName>
</protein>
<feature type="chain" id="PRO_5043629786" evidence="1">
    <location>
        <begin position="21"/>
        <end position="70"/>
    </location>
</feature>
<organism evidence="2 3">
    <name type="scientific">Caerostris extrusa</name>
    <name type="common">Bark spider</name>
    <name type="synonym">Caerostris bankana</name>
    <dbReference type="NCBI Taxonomy" id="172846"/>
    <lineage>
        <taxon>Eukaryota</taxon>
        <taxon>Metazoa</taxon>
        <taxon>Ecdysozoa</taxon>
        <taxon>Arthropoda</taxon>
        <taxon>Chelicerata</taxon>
        <taxon>Arachnida</taxon>
        <taxon>Araneae</taxon>
        <taxon>Araneomorphae</taxon>
        <taxon>Entelegynae</taxon>
        <taxon>Araneoidea</taxon>
        <taxon>Araneidae</taxon>
        <taxon>Caerostris</taxon>
    </lineage>
</organism>
<proteinExistence type="predicted"/>
<reference evidence="2 3" key="1">
    <citation type="submission" date="2021-06" db="EMBL/GenBank/DDBJ databases">
        <title>Caerostris extrusa draft genome.</title>
        <authorList>
            <person name="Kono N."/>
            <person name="Arakawa K."/>
        </authorList>
    </citation>
    <scope>NUCLEOTIDE SEQUENCE [LARGE SCALE GENOMIC DNA]</scope>
</reference>
<sequence>MKSLIFISLITLLCFALCRSQFTAPDCQGNTTQGGYNPCRKRCDNLRNPPRFYHNRIGLDCRHMKKKYLL</sequence>
<dbReference type="EMBL" id="BPLR01013880">
    <property type="protein sequence ID" value="GIY64458.1"/>
    <property type="molecule type" value="Genomic_DNA"/>
</dbReference>
<gene>
    <name evidence="2" type="ORF">CEXT_558561</name>
</gene>